<keyword evidence="11" id="KW-0503">Monooxygenase</keyword>
<accession>A0A0C3DNT3</accession>
<dbReference type="PRINTS" id="PR00465">
    <property type="entry name" value="EP450IV"/>
</dbReference>
<dbReference type="InterPro" id="IPR036396">
    <property type="entry name" value="Cyt_P450_sf"/>
</dbReference>
<keyword evidence="8 14" id="KW-1133">Transmembrane helix</keyword>
<reference evidence="15 16" key="1">
    <citation type="submission" date="2014-04" db="EMBL/GenBank/DDBJ databases">
        <authorList>
            <consortium name="DOE Joint Genome Institute"/>
            <person name="Kuo A."/>
            <person name="Kohler A."/>
            <person name="Nagy L.G."/>
            <person name="Floudas D."/>
            <person name="Copeland A."/>
            <person name="Barry K.W."/>
            <person name="Cichocki N."/>
            <person name="Veneault-Fourrey C."/>
            <person name="LaButti K."/>
            <person name="Lindquist E.A."/>
            <person name="Lipzen A."/>
            <person name="Lundell T."/>
            <person name="Morin E."/>
            <person name="Murat C."/>
            <person name="Sun H."/>
            <person name="Tunlid A."/>
            <person name="Henrissat B."/>
            <person name="Grigoriev I.V."/>
            <person name="Hibbett D.S."/>
            <person name="Martin F."/>
            <person name="Nordberg H.P."/>
            <person name="Cantor M.N."/>
            <person name="Hua S.X."/>
        </authorList>
    </citation>
    <scope>NUCLEOTIDE SEQUENCE [LARGE SCALE GENOMIC DNA]</scope>
    <source>
        <strain evidence="15 16">Foug A</strain>
    </source>
</reference>
<dbReference type="EMBL" id="KN822043">
    <property type="protein sequence ID" value="KIM62310.1"/>
    <property type="molecule type" value="Genomic_DNA"/>
</dbReference>
<keyword evidence="9" id="KW-0560">Oxidoreductase</keyword>
<dbReference type="OrthoDB" id="2652272at2759"/>
<dbReference type="InterPro" id="IPR002403">
    <property type="entry name" value="Cyt_P450_E_grp-IV"/>
</dbReference>
<keyword evidence="7 13" id="KW-0479">Metal-binding</keyword>
<dbReference type="InterPro" id="IPR050121">
    <property type="entry name" value="Cytochrome_P450_monoxygenase"/>
</dbReference>
<proteinExistence type="inferred from homology"/>
<dbReference type="InParanoid" id="A0A0C3DNT3"/>
<dbReference type="Pfam" id="PF00067">
    <property type="entry name" value="p450"/>
    <property type="match status" value="1"/>
</dbReference>
<evidence type="ECO:0000256" key="2">
    <source>
        <dbReference type="ARBA" id="ARBA00004370"/>
    </source>
</evidence>
<dbReference type="GO" id="GO:0020037">
    <property type="term" value="F:heme binding"/>
    <property type="evidence" value="ECO:0007669"/>
    <property type="project" value="InterPro"/>
</dbReference>
<evidence type="ECO:0000256" key="3">
    <source>
        <dbReference type="ARBA" id="ARBA00004721"/>
    </source>
</evidence>
<comment type="cofactor">
    <cofactor evidence="1 13">
        <name>heme</name>
        <dbReference type="ChEBI" id="CHEBI:30413"/>
    </cofactor>
</comment>
<dbReference type="InterPro" id="IPR001128">
    <property type="entry name" value="Cyt_P450"/>
</dbReference>
<keyword evidence="12 14" id="KW-0472">Membrane</keyword>
<evidence type="ECO:0000256" key="12">
    <source>
        <dbReference type="ARBA" id="ARBA00023136"/>
    </source>
</evidence>
<evidence type="ECO:0000256" key="5">
    <source>
        <dbReference type="ARBA" id="ARBA00022617"/>
    </source>
</evidence>
<dbReference type="SUPFAM" id="SSF48264">
    <property type="entry name" value="Cytochrome P450"/>
    <property type="match status" value="1"/>
</dbReference>
<dbReference type="GO" id="GO:0005506">
    <property type="term" value="F:iron ion binding"/>
    <property type="evidence" value="ECO:0007669"/>
    <property type="project" value="InterPro"/>
</dbReference>
<evidence type="ECO:0000313" key="16">
    <source>
        <dbReference type="Proteomes" id="UP000053989"/>
    </source>
</evidence>
<keyword evidence="16" id="KW-1185">Reference proteome</keyword>
<dbReference type="GO" id="GO:0016705">
    <property type="term" value="F:oxidoreductase activity, acting on paired donors, with incorporation or reduction of molecular oxygen"/>
    <property type="evidence" value="ECO:0007669"/>
    <property type="project" value="InterPro"/>
</dbReference>
<keyword evidence="10 13" id="KW-0408">Iron</keyword>
<dbReference type="GO" id="GO:0016020">
    <property type="term" value="C:membrane"/>
    <property type="evidence" value="ECO:0007669"/>
    <property type="project" value="UniProtKB-SubCell"/>
</dbReference>
<protein>
    <recommendedName>
        <fullName evidence="17">Cytochrome P450</fullName>
    </recommendedName>
</protein>
<dbReference type="GO" id="GO:0004497">
    <property type="term" value="F:monooxygenase activity"/>
    <property type="evidence" value="ECO:0007669"/>
    <property type="project" value="UniProtKB-KW"/>
</dbReference>
<dbReference type="Gene3D" id="1.10.630.10">
    <property type="entry name" value="Cytochrome P450"/>
    <property type="match status" value="1"/>
</dbReference>
<comment type="similarity">
    <text evidence="4">Belongs to the cytochrome P450 family.</text>
</comment>
<evidence type="ECO:0000256" key="6">
    <source>
        <dbReference type="ARBA" id="ARBA00022692"/>
    </source>
</evidence>
<feature type="transmembrane region" description="Helical" evidence="14">
    <location>
        <begin position="187"/>
        <end position="211"/>
    </location>
</feature>
<evidence type="ECO:0008006" key="17">
    <source>
        <dbReference type="Google" id="ProtNLM"/>
    </source>
</evidence>
<comment type="subcellular location">
    <subcellularLocation>
        <location evidence="2">Membrane</location>
    </subcellularLocation>
</comment>
<dbReference type="HOGENOM" id="CLU_536500_0_0_1"/>
<keyword evidence="6 14" id="KW-0812">Transmembrane</keyword>
<name>A0A0C3DNT3_9AGAM</name>
<dbReference type="AlphaFoldDB" id="A0A0C3DNT3"/>
<feature type="transmembrane region" description="Helical" evidence="14">
    <location>
        <begin position="255"/>
        <end position="275"/>
    </location>
</feature>
<evidence type="ECO:0000256" key="7">
    <source>
        <dbReference type="ARBA" id="ARBA00022723"/>
    </source>
</evidence>
<evidence type="ECO:0000256" key="14">
    <source>
        <dbReference type="SAM" id="Phobius"/>
    </source>
</evidence>
<evidence type="ECO:0000256" key="1">
    <source>
        <dbReference type="ARBA" id="ARBA00001971"/>
    </source>
</evidence>
<dbReference type="STRING" id="1036808.A0A0C3DNT3"/>
<dbReference type="PANTHER" id="PTHR24305">
    <property type="entry name" value="CYTOCHROME P450"/>
    <property type="match status" value="1"/>
</dbReference>
<evidence type="ECO:0000256" key="11">
    <source>
        <dbReference type="ARBA" id="ARBA00023033"/>
    </source>
</evidence>
<organism evidence="15 16">
    <name type="scientific">Scleroderma citrinum Foug A</name>
    <dbReference type="NCBI Taxonomy" id="1036808"/>
    <lineage>
        <taxon>Eukaryota</taxon>
        <taxon>Fungi</taxon>
        <taxon>Dikarya</taxon>
        <taxon>Basidiomycota</taxon>
        <taxon>Agaricomycotina</taxon>
        <taxon>Agaricomycetes</taxon>
        <taxon>Agaricomycetidae</taxon>
        <taxon>Boletales</taxon>
        <taxon>Sclerodermatineae</taxon>
        <taxon>Sclerodermataceae</taxon>
        <taxon>Scleroderma</taxon>
    </lineage>
</organism>
<evidence type="ECO:0000256" key="8">
    <source>
        <dbReference type="ARBA" id="ARBA00022989"/>
    </source>
</evidence>
<comment type="pathway">
    <text evidence="3">Secondary metabolite biosynthesis; terpenoid biosynthesis.</text>
</comment>
<reference evidence="16" key="2">
    <citation type="submission" date="2015-01" db="EMBL/GenBank/DDBJ databases">
        <title>Evolutionary Origins and Diversification of the Mycorrhizal Mutualists.</title>
        <authorList>
            <consortium name="DOE Joint Genome Institute"/>
            <consortium name="Mycorrhizal Genomics Consortium"/>
            <person name="Kohler A."/>
            <person name="Kuo A."/>
            <person name="Nagy L.G."/>
            <person name="Floudas D."/>
            <person name="Copeland A."/>
            <person name="Barry K.W."/>
            <person name="Cichocki N."/>
            <person name="Veneault-Fourrey C."/>
            <person name="LaButti K."/>
            <person name="Lindquist E.A."/>
            <person name="Lipzen A."/>
            <person name="Lundell T."/>
            <person name="Morin E."/>
            <person name="Murat C."/>
            <person name="Riley R."/>
            <person name="Ohm R."/>
            <person name="Sun H."/>
            <person name="Tunlid A."/>
            <person name="Henrissat B."/>
            <person name="Grigoriev I.V."/>
            <person name="Hibbett D.S."/>
            <person name="Martin F."/>
        </authorList>
    </citation>
    <scope>NUCLEOTIDE SEQUENCE [LARGE SCALE GENOMIC DNA]</scope>
    <source>
        <strain evidence="16">Foug A</strain>
    </source>
</reference>
<dbReference type="Proteomes" id="UP000053989">
    <property type="component" value="Unassembled WGS sequence"/>
</dbReference>
<evidence type="ECO:0000256" key="10">
    <source>
        <dbReference type="ARBA" id="ARBA00023004"/>
    </source>
</evidence>
<gene>
    <name evidence="15" type="ORF">SCLCIDRAFT_119918</name>
</gene>
<evidence type="ECO:0000313" key="15">
    <source>
        <dbReference type="EMBL" id="KIM62310.1"/>
    </source>
</evidence>
<evidence type="ECO:0000256" key="13">
    <source>
        <dbReference type="PIRSR" id="PIRSR602403-1"/>
    </source>
</evidence>
<feature type="binding site" description="axial binding residue" evidence="13">
    <location>
        <position position="415"/>
    </location>
    <ligand>
        <name>heme</name>
        <dbReference type="ChEBI" id="CHEBI:30413"/>
    </ligand>
    <ligandPart>
        <name>Fe</name>
        <dbReference type="ChEBI" id="CHEBI:18248"/>
    </ligandPart>
</feature>
<evidence type="ECO:0000256" key="4">
    <source>
        <dbReference type="ARBA" id="ARBA00010617"/>
    </source>
</evidence>
<sequence>MKLISRQSHEMFTRPREAYESALKAHGPVIGVMRKGRLEYIVDEDHTMHVLSNDKDFSFEVGVAAILNMPFILPLTKGRFFKDIQTVVAGGVISNVDKVIDQTLPIFERHVKKWVSKGLASKKGIDPFPELHWSMSEAMLAIALGENHVNDRTAQVAVEGAHAFAVMSGIYQNTSPFARTFPTVWRAYTWIGLVFKVIVCRYFRVIVPIIWSEVRSRKYRPLKDSQKEHTEEKKYLPEPLVHYMARLYADPGGQVPFISAIAISMLILVFIFISVHQTATVTTWIMYELSAHKEHVPTIREELFALTDCNDDDVPNLSYDVLRRTTFLDSFIREVLRLKGDTLSLIRGTTRDIPLAAYTIPKGSLVCPLTTLSHESRAIYGDDASEFNPHRWDKGPAASTPGSGYLPFGFGRWACPGRVLAVCEIKIIVLMVLALSMPEIEGGKYIIVDPMNVTSVPPVGKLLLHPLESGKARKRE</sequence>
<keyword evidence="5 13" id="KW-0349">Heme</keyword>
<dbReference type="PANTHER" id="PTHR24305:SF166">
    <property type="entry name" value="CYTOCHROME P450 12A4, MITOCHONDRIAL-RELATED"/>
    <property type="match status" value="1"/>
</dbReference>
<evidence type="ECO:0000256" key="9">
    <source>
        <dbReference type="ARBA" id="ARBA00023002"/>
    </source>
</evidence>